<dbReference type="OrthoDB" id="7379320at2759"/>
<reference evidence="2" key="2">
    <citation type="submission" date="2022-10" db="EMBL/GenBank/DDBJ databases">
        <authorList>
            <consortium name="ENA_rothamsted_submissions"/>
            <consortium name="culmorum"/>
            <person name="King R."/>
        </authorList>
    </citation>
    <scope>NUCLEOTIDE SEQUENCE</scope>
</reference>
<accession>A0A9N9WCD8</accession>
<dbReference type="AlphaFoldDB" id="A0A9N9WCD8"/>
<reference evidence="2" key="1">
    <citation type="submission" date="2021-12" db="EMBL/GenBank/DDBJ databases">
        <authorList>
            <person name="King R."/>
        </authorList>
    </citation>
    <scope>NUCLEOTIDE SEQUENCE</scope>
</reference>
<keyword evidence="1" id="KW-0812">Transmembrane</keyword>
<name>A0A9N9WCD8_9NEOP</name>
<protein>
    <submittedName>
        <fullName evidence="2">Uncharacterized protein</fullName>
    </submittedName>
</protein>
<feature type="transmembrane region" description="Helical" evidence="1">
    <location>
        <begin position="6"/>
        <end position="28"/>
    </location>
</feature>
<keyword evidence="3" id="KW-1185">Reference proteome</keyword>
<gene>
    <name evidence="2" type="ORF">DIATSA_LOCUS4165</name>
</gene>
<dbReference type="EMBL" id="OU893346">
    <property type="protein sequence ID" value="CAG9786193.1"/>
    <property type="molecule type" value="Genomic_DNA"/>
</dbReference>
<keyword evidence="1" id="KW-1133">Transmembrane helix</keyword>
<organism evidence="2 3">
    <name type="scientific">Diatraea saccharalis</name>
    <name type="common">sugarcane borer</name>
    <dbReference type="NCBI Taxonomy" id="40085"/>
    <lineage>
        <taxon>Eukaryota</taxon>
        <taxon>Metazoa</taxon>
        <taxon>Ecdysozoa</taxon>
        <taxon>Arthropoda</taxon>
        <taxon>Hexapoda</taxon>
        <taxon>Insecta</taxon>
        <taxon>Pterygota</taxon>
        <taxon>Neoptera</taxon>
        <taxon>Endopterygota</taxon>
        <taxon>Lepidoptera</taxon>
        <taxon>Glossata</taxon>
        <taxon>Ditrysia</taxon>
        <taxon>Pyraloidea</taxon>
        <taxon>Crambidae</taxon>
        <taxon>Crambinae</taxon>
        <taxon>Diatraea</taxon>
    </lineage>
</organism>
<dbReference type="Proteomes" id="UP001153714">
    <property type="component" value="Chromosome 15"/>
</dbReference>
<proteinExistence type="predicted"/>
<evidence type="ECO:0000256" key="1">
    <source>
        <dbReference type="SAM" id="Phobius"/>
    </source>
</evidence>
<evidence type="ECO:0000313" key="2">
    <source>
        <dbReference type="EMBL" id="CAG9786193.1"/>
    </source>
</evidence>
<sequence>MTYAFIVVVSVAITLKLLFLSFSMYFTFKSKENQTQGNGSTRDAHKSMVMPWRYIQQIFLRKTLHFNSDSNKPNYSNKI</sequence>
<evidence type="ECO:0000313" key="3">
    <source>
        <dbReference type="Proteomes" id="UP001153714"/>
    </source>
</evidence>
<keyword evidence="1" id="KW-0472">Membrane</keyword>